<accession>A0ABU4ND40</accession>
<dbReference type="InterPro" id="IPR025296">
    <property type="entry name" value="DUF4158"/>
</dbReference>
<dbReference type="RefSeq" id="WP_119581116.1">
    <property type="nucleotide sequence ID" value="NZ_JARAYV010000006.1"/>
</dbReference>
<evidence type="ECO:0000259" key="1">
    <source>
        <dbReference type="Pfam" id="PF13700"/>
    </source>
</evidence>
<dbReference type="Proteomes" id="UP001271274">
    <property type="component" value="Unassembled WGS sequence"/>
</dbReference>
<evidence type="ECO:0000313" key="3">
    <source>
        <dbReference type="Proteomes" id="UP001271274"/>
    </source>
</evidence>
<dbReference type="EMBL" id="JARAYU010000004">
    <property type="protein sequence ID" value="MDX3700975.1"/>
    <property type="molecule type" value="Genomic_DNA"/>
</dbReference>
<keyword evidence="3" id="KW-1185">Reference proteome</keyword>
<proteinExistence type="predicted"/>
<comment type="caution">
    <text evidence="2">The sequence shown here is derived from an EMBL/GenBank/DDBJ whole genome shotgun (WGS) entry which is preliminary data.</text>
</comment>
<gene>
    <name evidence="2" type="ORF">PV662_14610</name>
</gene>
<dbReference type="Pfam" id="PF13700">
    <property type="entry name" value="DUF4158"/>
    <property type="match status" value="1"/>
</dbReference>
<evidence type="ECO:0000313" key="2">
    <source>
        <dbReference type="EMBL" id="MDX3700975.1"/>
    </source>
</evidence>
<reference evidence="2 3" key="1">
    <citation type="journal article" date="2023" name="Microb. Genom.">
        <title>Mesoterricola silvestris gen. nov., sp. nov., Mesoterricola sediminis sp. nov., Geothrix oryzae sp. nov., Geothrix edaphica sp. nov., Geothrix rubra sp. nov., and Geothrix limicola sp. nov., six novel members of Acidobacteriota isolated from soils.</title>
        <authorList>
            <person name="Weisberg A.J."/>
            <person name="Pearce E."/>
            <person name="Kramer C.G."/>
            <person name="Chang J.H."/>
            <person name="Clarke C.R."/>
        </authorList>
    </citation>
    <scope>NUCLEOTIDE SEQUENCE [LARGE SCALE GENOMIC DNA]</scope>
    <source>
        <strain evidence="2 3">ID09-01A</strain>
    </source>
</reference>
<sequence length="346" mass="37487">MTFNTGSAHTLRVLALAPLQGSSLFLVAAVGRGAVGVASPERTAYPRFRKLISERELREFFTPSAEDAVWACERTRDRPGRVLALLVMLKSAARLGRVPKVGETPEVVVAHLRDQAGLAAGTVPEADSGRSEERCPSAVRERLGLRHKPGEARAVTEAAMWVAAPVKAHTADLVNVALEELVRHKGRLEMPAFSTLDRMASRVRSGVEASQYKAIVARMSDAARERVVSMLEVVEDEYQSLFAWIKQPARRATWSRFRAHAERTGEGGRAGGCRLLGGEDTAGEGGRCGLLGICAQRHEWLPGASSSRRGRSPIWPSPRASVAAATAYPCRTSLWSVSGYVEIGRV</sequence>
<name>A0ABU4ND40_9ACTN</name>
<protein>
    <submittedName>
        <fullName evidence="2">DUF4158 domain-containing protein</fullName>
    </submittedName>
</protein>
<feature type="domain" description="DUF4158" evidence="1">
    <location>
        <begin position="41"/>
        <end position="203"/>
    </location>
</feature>
<organism evidence="2 3">
    <name type="scientific">Streptomyces europaeiscabiei</name>
    <dbReference type="NCBI Taxonomy" id="146819"/>
    <lineage>
        <taxon>Bacteria</taxon>
        <taxon>Bacillati</taxon>
        <taxon>Actinomycetota</taxon>
        <taxon>Actinomycetes</taxon>
        <taxon>Kitasatosporales</taxon>
        <taxon>Streptomycetaceae</taxon>
        <taxon>Streptomyces</taxon>
    </lineage>
</organism>